<dbReference type="EMBL" id="JABUQZ010000001">
    <property type="protein sequence ID" value="NUC71687.1"/>
    <property type="molecule type" value="Genomic_DNA"/>
</dbReference>
<dbReference type="Gene3D" id="2.40.50.140">
    <property type="entry name" value="Nucleic acid-binding proteins"/>
    <property type="match status" value="1"/>
</dbReference>
<keyword evidence="4 9" id="KW-0547">Nucleotide-binding</keyword>
<dbReference type="Gene3D" id="3.30.1640.10">
    <property type="entry name" value="mini-chromosome maintenance (MCM) complex, chain A, domain 1"/>
    <property type="match status" value="1"/>
</dbReference>
<comment type="similarity">
    <text evidence="1 9">Belongs to the MCM family.</text>
</comment>
<dbReference type="SUPFAM" id="SSF50249">
    <property type="entry name" value="Nucleic acid-binding proteins"/>
    <property type="match status" value="1"/>
</dbReference>
<dbReference type="InterPro" id="IPR027417">
    <property type="entry name" value="P-loop_NTPase"/>
</dbReference>
<keyword evidence="3" id="KW-0235">DNA replication</keyword>
<dbReference type="InterPro" id="IPR033762">
    <property type="entry name" value="MCM_OB"/>
</dbReference>
<keyword evidence="7 9" id="KW-0067">ATP-binding</keyword>
<keyword evidence="5" id="KW-0378">Hydrolase</keyword>
<evidence type="ECO:0000313" key="11">
    <source>
        <dbReference type="EMBL" id="NUC71687.1"/>
    </source>
</evidence>
<evidence type="ECO:0000256" key="8">
    <source>
        <dbReference type="ARBA" id="ARBA00023125"/>
    </source>
</evidence>
<organism evidence="11 12">
    <name type="scientific">Haloterrigena gelatinilytica</name>
    <dbReference type="NCBI Taxonomy" id="2741724"/>
    <lineage>
        <taxon>Archaea</taxon>
        <taxon>Methanobacteriati</taxon>
        <taxon>Methanobacteriota</taxon>
        <taxon>Stenosarchaea group</taxon>
        <taxon>Halobacteria</taxon>
        <taxon>Halobacteriales</taxon>
        <taxon>Natrialbaceae</taxon>
        <taxon>Haloterrigena</taxon>
    </lineage>
</organism>
<dbReference type="PANTHER" id="PTHR11630">
    <property type="entry name" value="DNA REPLICATION LICENSING FACTOR MCM FAMILY MEMBER"/>
    <property type="match status" value="1"/>
</dbReference>
<dbReference type="InterPro" id="IPR031327">
    <property type="entry name" value="MCM"/>
</dbReference>
<dbReference type="InterPro" id="IPR036388">
    <property type="entry name" value="WH-like_DNA-bd_sf"/>
</dbReference>
<accession>A0ABX2LDN8</accession>
<evidence type="ECO:0000259" key="10">
    <source>
        <dbReference type="PROSITE" id="PS50051"/>
    </source>
</evidence>
<dbReference type="Pfam" id="PF17855">
    <property type="entry name" value="MCM_lid"/>
    <property type="match status" value="1"/>
</dbReference>
<dbReference type="PROSITE" id="PS50051">
    <property type="entry name" value="MCM_2"/>
    <property type="match status" value="1"/>
</dbReference>
<dbReference type="Pfam" id="PF00493">
    <property type="entry name" value="MCM"/>
    <property type="match status" value="1"/>
</dbReference>
<sequence length="700" mass="79004">MAQTQAEDEPLTDRLATEFYRRYYKDEIGQLAQKYPNEQRSLEVDWNDIYRSDPDVADDYLMAPEQMRRYFEEALRMFDLSIDITLDAHVRVGNLPEEYTFYPGEFSPSEHLGTYRSIRGEITKATDVYPKIEEAAFECELCGTLTRVPQSDGNFQEPHECQGCERQGPFRVNFDQSEFVDAQKLRVKVPPELADGAGQKLDAFVEDDLAGKVTIGDRVVVSGTIHFEQETSGKQKKPKFEPYLTGDHIEIEETDQQDLDVTSRERTRIRELSDGAEGQPLEVASESLAPKIYGYDIEKKALILALVSGGQIKYPTGDADRADVHVLLLGDPGTAKSKLIDRAQQLGWRTVGVSSKRATIPGLTAAAEQDDFGDGEWVMKAGAFVKANGGTVCIDELDDMSPDTRAGMLEPMSKQRFSANLAGESVTFQTEASVVAAGNPRDGRFNPYEPVPEQFAFDSALISRFDLVFTMRDEPDEEEDRDIADHILASRDAAKRGDWGDLEDDDVDRIKPPVEGNILQKWIALARQRATPPFASKDVRHQLRDKWLELRGMYNYDENEPIPVTFRSLEGLTRVCEALAKLEFYDEIHERHVNQVLEIVGRSMDDIGKNEDGELDADVQEVGQSKDQRSRRKTVAQAINDLEEEYSNGVPRDSVVEYVREDLGHNYAASKLQSDMEKFLQEGEAIEPQTDHIRYLGRLV</sequence>
<dbReference type="InterPro" id="IPR027925">
    <property type="entry name" value="MCM_N"/>
</dbReference>
<keyword evidence="6" id="KW-0347">Helicase</keyword>
<evidence type="ECO:0000256" key="5">
    <source>
        <dbReference type="ARBA" id="ARBA00022801"/>
    </source>
</evidence>
<dbReference type="InterPro" id="IPR018525">
    <property type="entry name" value="MCM_CS"/>
</dbReference>
<evidence type="ECO:0000256" key="6">
    <source>
        <dbReference type="ARBA" id="ARBA00022806"/>
    </source>
</evidence>
<proteinExistence type="inferred from homology"/>
<evidence type="ECO:0000313" key="12">
    <source>
        <dbReference type="Proteomes" id="UP001016761"/>
    </source>
</evidence>
<dbReference type="EC" id="3.6.4.12" evidence="2"/>
<keyword evidence="12" id="KW-1185">Reference proteome</keyword>
<dbReference type="Pfam" id="PF14551">
    <property type="entry name" value="MCM_N"/>
    <property type="match status" value="1"/>
</dbReference>
<evidence type="ECO:0000256" key="7">
    <source>
        <dbReference type="ARBA" id="ARBA00022840"/>
    </source>
</evidence>
<dbReference type="InterPro" id="IPR041562">
    <property type="entry name" value="MCM_lid"/>
</dbReference>
<dbReference type="Pfam" id="PF17207">
    <property type="entry name" value="MCM_OB"/>
    <property type="match status" value="1"/>
</dbReference>
<evidence type="ECO:0000256" key="9">
    <source>
        <dbReference type="RuleBase" id="RU004070"/>
    </source>
</evidence>
<evidence type="ECO:0000256" key="4">
    <source>
        <dbReference type="ARBA" id="ARBA00022741"/>
    </source>
</evidence>
<reference evidence="11 12" key="1">
    <citation type="submission" date="2020-06" db="EMBL/GenBank/DDBJ databases">
        <title>Haloterrigena sp. nov., an extremely halophilic archaeon isolated from a saline sediment.</title>
        <authorList>
            <person name="Liu B.-B."/>
        </authorList>
    </citation>
    <scope>NUCLEOTIDE SEQUENCE [LARGE SCALE GENOMIC DNA]</scope>
    <source>
        <strain evidence="11 12">SYSU A558-1</strain>
    </source>
</reference>
<keyword evidence="8 9" id="KW-0238">DNA-binding</keyword>
<dbReference type="Gene3D" id="2.20.28.10">
    <property type="match status" value="1"/>
</dbReference>
<dbReference type="PROSITE" id="PS00847">
    <property type="entry name" value="MCM_1"/>
    <property type="match status" value="1"/>
</dbReference>
<evidence type="ECO:0000256" key="2">
    <source>
        <dbReference type="ARBA" id="ARBA00012551"/>
    </source>
</evidence>
<dbReference type="InterPro" id="IPR012340">
    <property type="entry name" value="NA-bd_OB-fold"/>
</dbReference>
<dbReference type="InterPro" id="IPR001208">
    <property type="entry name" value="MCM_dom"/>
</dbReference>
<dbReference type="SMART" id="SM00350">
    <property type="entry name" value="MCM"/>
    <property type="match status" value="1"/>
</dbReference>
<dbReference type="PRINTS" id="PR01657">
    <property type="entry name" value="MCMFAMILY"/>
</dbReference>
<evidence type="ECO:0000256" key="3">
    <source>
        <dbReference type="ARBA" id="ARBA00022705"/>
    </source>
</evidence>
<gene>
    <name evidence="11" type="ORF">HTZ84_05085</name>
</gene>
<feature type="domain" description="MCM C-terminal AAA(+) ATPase" evidence="10">
    <location>
        <begin position="280"/>
        <end position="487"/>
    </location>
</feature>
<dbReference type="Gene3D" id="1.10.10.10">
    <property type="entry name" value="Winged helix-like DNA-binding domain superfamily/Winged helix DNA-binding domain"/>
    <property type="match status" value="1"/>
</dbReference>
<dbReference type="SUPFAM" id="SSF52540">
    <property type="entry name" value="P-loop containing nucleoside triphosphate hydrolases"/>
    <property type="match status" value="1"/>
</dbReference>
<protein>
    <recommendedName>
        <fullName evidence="2">DNA helicase</fullName>
        <ecNumber evidence="2">3.6.4.12</ecNumber>
    </recommendedName>
</protein>
<dbReference type="Proteomes" id="UP001016761">
    <property type="component" value="Unassembled WGS sequence"/>
</dbReference>
<dbReference type="PANTHER" id="PTHR11630:SF66">
    <property type="entry name" value="DNA REPLICATION LICENSING FACTOR MCM4"/>
    <property type="match status" value="1"/>
</dbReference>
<comment type="caution">
    <text evidence="11">The sequence shown here is derived from an EMBL/GenBank/DDBJ whole genome shotgun (WGS) entry which is preliminary data.</text>
</comment>
<name>A0ABX2LDN8_9EURY</name>
<evidence type="ECO:0000256" key="1">
    <source>
        <dbReference type="ARBA" id="ARBA00008010"/>
    </source>
</evidence>
<dbReference type="Gene3D" id="3.40.50.300">
    <property type="entry name" value="P-loop containing nucleotide triphosphate hydrolases"/>
    <property type="match status" value="1"/>
</dbReference>
<dbReference type="RefSeq" id="WP_174679677.1">
    <property type="nucleotide sequence ID" value="NZ_JABUQZ010000001.1"/>
</dbReference>